<comment type="subcellular location">
    <subcellularLocation>
        <location evidence="1">Membrane</location>
        <topology evidence="1">Multi-pass membrane protein</topology>
    </subcellularLocation>
</comment>
<name>A0A9P0HRE3_NEZVI</name>
<accession>A0A9P0HRE3</accession>
<feature type="domain" description="Potassium channel" evidence="11">
    <location>
        <begin position="206"/>
        <end position="263"/>
    </location>
</feature>
<keyword evidence="5 8" id="KW-0406">Ion transport</keyword>
<evidence type="ECO:0000313" key="12">
    <source>
        <dbReference type="EMBL" id="CAH1406041.1"/>
    </source>
</evidence>
<dbReference type="GO" id="GO:0005886">
    <property type="term" value="C:plasma membrane"/>
    <property type="evidence" value="ECO:0007669"/>
    <property type="project" value="TreeGrafter"/>
</dbReference>
<evidence type="ECO:0000256" key="3">
    <source>
        <dbReference type="ARBA" id="ARBA00022692"/>
    </source>
</evidence>
<sequence length="472" mass="53469">MDEEALTSPRRPRPQITLQIPLATPNGGSPTTPVARTYYTSPLTPQGEPIYQSVNIFQAYPNKAGEFVSKQFNSFRDFTLNTAKSGLSVGEKASIWFYSRIWALSRKWFTHIFLFLCVAGYSLAGGFLFHYIEGTAEQNNVIDILKKRRHLLLEIRQHFREIEVLDEDEDEDKWFGKSTASLRAYEAVLLEYFKQDTHIMSKGDKPMWDFWSSVFYCGTIFTTIGYGHIAPVTTTGRALTIAYSIIGIPLFLIVLADFGKMFTRGIKFVWAFVRRVYYTGSCRKVRKAAPMQEVMKGVQIMYDLAHLRRPSQAGAAPPLPPRAPTSPSSAPPTPALSTFAIDDEFNLPISVAIFILLIYIFFGAAVFWVWETDWTFFEAFYFVFISMSTIGFGDLVPQNQMYMMASIIYLVFGLALTSMCINVVQENISSTFKQAVHKISTVVKKSGTEVNIGIQTNENVKKKDKSFKLFQS</sequence>
<evidence type="ECO:0000256" key="5">
    <source>
        <dbReference type="ARBA" id="ARBA00023065"/>
    </source>
</evidence>
<evidence type="ECO:0000256" key="9">
    <source>
        <dbReference type="SAM" id="MobiDB-lite"/>
    </source>
</evidence>
<dbReference type="EMBL" id="OV725082">
    <property type="protein sequence ID" value="CAH1406041.1"/>
    <property type="molecule type" value="Genomic_DNA"/>
</dbReference>
<dbReference type="Proteomes" id="UP001152798">
    <property type="component" value="Chromosome 6"/>
</dbReference>
<dbReference type="GO" id="GO:0022841">
    <property type="term" value="F:potassium ion leak channel activity"/>
    <property type="evidence" value="ECO:0007669"/>
    <property type="project" value="TreeGrafter"/>
</dbReference>
<dbReference type="GO" id="GO:0030322">
    <property type="term" value="P:stabilization of membrane potential"/>
    <property type="evidence" value="ECO:0007669"/>
    <property type="project" value="TreeGrafter"/>
</dbReference>
<feature type="domain" description="Potassium channel" evidence="11">
    <location>
        <begin position="355"/>
        <end position="428"/>
    </location>
</feature>
<evidence type="ECO:0000256" key="8">
    <source>
        <dbReference type="RuleBase" id="RU003857"/>
    </source>
</evidence>
<dbReference type="PANTHER" id="PTHR11003">
    <property type="entry name" value="POTASSIUM CHANNEL, SUBFAMILY K"/>
    <property type="match status" value="1"/>
</dbReference>
<feature type="transmembrane region" description="Helical" evidence="10">
    <location>
        <begin position="407"/>
        <end position="424"/>
    </location>
</feature>
<evidence type="ECO:0000256" key="4">
    <source>
        <dbReference type="ARBA" id="ARBA00022989"/>
    </source>
</evidence>
<feature type="region of interest" description="Disordered" evidence="9">
    <location>
        <begin position="312"/>
        <end position="331"/>
    </location>
</feature>
<keyword evidence="2 8" id="KW-0813">Transport</keyword>
<dbReference type="GO" id="GO:0015271">
    <property type="term" value="F:outward rectifier potassium channel activity"/>
    <property type="evidence" value="ECO:0007669"/>
    <property type="project" value="TreeGrafter"/>
</dbReference>
<proteinExistence type="inferred from homology"/>
<evidence type="ECO:0000256" key="7">
    <source>
        <dbReference type="ARBA" id="ARBA00023303"/>
    </source>
</evidence>
<gene>
    <name evidence="12" type="ORF">NEZAVI_LOCUS14084</name>
</gene>
<evidence type="ECO:0000256" key="6">
    <source>
        <dbReference type="ARBA" id="ARBA00023136"/>
    </source>
</evidence>
<dbReference type="InterPro" id="IPR013099">
    <property type="entry name" value="K_chnl_dom"/>
</dbReference>
<organism evidence="12 13">
    <name type="scientific">Nezara viridula</name>
    <name type="common">Southern green stink bug</name>
    <name type="synonym">Cimex viridulus</name>
    <dbReference type="NCBI Taxonomy" id="85310"/>
    <lineage>
        <taxon>Eukaryota</taxon>
        <taxon>Metazoa</taxon>
        <taxon>Ecdysozoa</taxon>
        <taxon>Arthropoda</taxon>
        <taxon>Hexapoda</taxon>
        <taxon>Insecta</taxon>
        <taxon>Pterygota</taxon>
        <taxon>Neoptera</taxon>
        <taxon>Paraneoptera</taxon>
        <taxon>Hemiptera</taxon>
        <taxon>Heteroptera</taxon>
        <taxon>Panheteroptera</taxon>
        <taxon>Pentatomomorpha</taxon>
        <taxon>Pentatomoidea</taxon>
        <taxon>Pentatomidae</taxon>
        <taxon>Pentatominae</taxon>
        <taxon>Nezara</taxon>
    </lineage>
</organism>
<keyword evidence="7 8" id="KW-0407">Ion channel</keyword>
<evidence type="ECO:0000256" key="2">
    <source>
        <dbReference type="ARBA" id="ARBA00022448"/>
    </source>
</evidence>
<feature type="transmembrane region" description="Helical" evidence="10">
    <location>
        <begin position="108"/>
        <end position="129"/>
    </location>
</feature>
<reference evidence="12" key="1">
    <citation type="submission" date="2022-01" db="EMBL/GenBank/DDBJ databases">
        <authorList>
            <person name="King R."/>
        </authorList>
    </citation>
    <scope>NUCLEOTIDE SEQUENCE</scope>
</reference>
<dbReference type="PRINTS" id="PR01333">
    <property type="entry name" value="2POREKCHANEL"/>
</dbReference>
<evidence type="ECO:0000313" key="13">
    <source>
        <dbReference type="Proteomes" id="UP001152798"/>
    </source>
</evidence>
<keyword evidence="3 8" id="KW-0812">Transmembrane</keyword>
<keyword evidence="6 10" id="KW-0472">Membrane</keyword>
<keyword evidence="13" id="KW-1185">Reference proteome</keyword>
<evidence type="ECO:0000256" key="1">
    <source>
        <dbReference type="ARBA" id="ARBA00004141"/>
    </source>
</evidence>
<feature type="transmembrane region" description="Helical" evidence="10">
    <location>
        <begin position="347"/>
        <end position="370"/>
    </location>
</feature>
<dbReference type="PANTHER" id="PTHR11003:SF335">
    <property type="entry name" value="POTASSIUM CHANNEL DOMAIN-CONTAINING PROTEIN"/>
    <property type="match status" value="1"/>
</dbReference>
<dbReference type="Gene3D" id="1.10.287.70">
    <property type="match status" value="1"/>
</dbReference>
<comment type="similarity">
    <text evidence="8">Belongs to the two pore domain potassium channel (TC 1.A.1.8) family.</text>
</comment>
<feature type="compositionally biased region" description="Pro residues" evidence="9">
    <location>
        <begin position="317"/>
        <end position="331"/>
    </location>
</feature>
<protein>
    <recommendedName>
        <fullName evidence="11">Potassium channel domain-containing protein</fullName>
    </recommendedName>
</protein>
<keyword evidence="4 10" id="KW-1133">Transmembrane helix</keyword>
<evidence type="ECO:0000259" key="11">
    <source>
        <dbReference type="Pfam" id="PF07885"/>
    </source>
</evidence>
<dbReference type="AlphaFoldDB" id="A0A9P0HRE3"/>
<evidence type="ECO:0000256" key="10">
    <source>
        <dbReference type="SAM" id="Phobius"/>
    </source>
</evidence>
<dbReference type="Pfam" id="PF07885">
    <property type="entry name" value="Ion_trans_2"/>
    <property type="match status" value="2"/>
</dbReference>
<dbReference type="SUPFAM" id="SSF81324">
    <property type="entry name" value="Voltage-gated potassium channels"/>
    <property type="match status" value="2"/>
</dbReference>
<feature type="transmembrane region" description="Helical" evidence="10">
    <location>
        <begin position="376"/>
        <end position="395"/>
    </location>
</feature>
<feature type="transmembrane region" description="Helical" evidence="10">
    <location>
        <begin position="241"/>
        <end position="258"/>
    </location>
</feature>
<dbReference type="InterPro" id="IPR003280">
    <property type="entry name" value="2pore_dom_K_chnl"/>
</dbReference>
<feature type="transmembrane region" description="Helical" evidence="10">
    <location>
        <begin position="210"/>
        <end position="229"/>
    </location>
</feature>